<dbReference type="EMBL" id="JAXCGZ010018972">
    <property type="protein sequence ID" value="KAK7066958.1"/>
    <property type="molecule type" value="Genomic_DNA"/>
</dbReference>
<name>A0AAN8WQ18_HALRR</name>
<gene>
    <name evidence="1" type="ORF">SK128_007472</name>
</gene>
<reference evidence="1 2" key="1">
    <citation type="submission" date="2023-11" db="EMBL/GenBank/DDBJ databases">
        <title>Halocaridina rubra genome assembly.</title>
        <authorList>
            <person name="Smith C."/>
        </authorList>
    </citation>
    <scope>NUCLEOTIDE SEQUENCE [LARGE SCALE GENOMIC DNA]</scope>
    <source>
        <strain evidence="1">EP-1</strain>
        <tissue evidence="1">Whole</tissue>
    </source>
</reference>
<organism evidence="1 2">
    <name type="scientific">Halocaridina rubra</name>
    <name type="common">Hawaiian red shrimp</name>
    <dbReference type="NCBI Taxonomy" id="373956"/>
    <lineage>
        <taxon>Eukaryota</taxon>
        <taxon>Metazoa</taxon>
        <taxon>Ecdysozoa</taxon>
        <taxon>Arthropoda</taxon>
        <taxon>Crustacea</taxon>
        <taxon>Multicrustacea</taxon>
        <taxon>Malacostraca</taxon>
        <taxon>Eumalacostraca</taxon>
        <taxon>Eucarida</taxon>
        <taxon>Decapoda</taxon>
        <taxon>Pleocyemata</taxon>
        <taxon>Caridea</taxon>
        <taxon>Atyoidea</taxon>
        <taxon>Atyidae</taxon>
        <taxon>Halocaridina</taxon>
    </lineage>
</organism>
<proteinExistence type="predicted"/>
<sequence length="77" mass="8703">MRKNYIGTTPAFCRESALLTELYILNCLQYLVWEKAMGPDGIHPKLLHECHEKLALPVAFIVNSSVNTGETLSLENR</sequence>
<dbReference type="Proteomes" id="UP001381693">
    <property type="component" value="Unassembled WGS sequence"/>
</dbReference>
<dbReference type="AlphaFoldDB" id="A0AAN8WQ18"/>
<protein>
    <submittedName>
        <fullName evidence="1">Uncharacterized protein</fullName>
    </submittedName>
</protein>
<evidence type="ECO:0000313" key="2">
    <source>
        <dbReference type="Proteomes" id="UP001381693"/>
    </source>
</evidence>
<accession>A0AAN8WQ18</accession>
<comment type="caution">
    <text evidence="1">The sequence shown here is derived from an EMBL/GenBank/DDBJ whole genome shotgun (WGS) entry which is preliminary data.</text>
</comment>
<evidence type="ECO:0000313" key="1">
    <source>
        <dbReference type="EMBL" id="KAK7066958.1"/>
    </source>
</evidence>
<keyword evidence="2" id="KW-1185">Reference proteome</keyword>